<dbReference type="EnsemblBacteria" id="CAD72764">
    <property type="protein sequence ID" value="CAD72764"/>
    <property type="gene ID" value="RB2660"/>
</dbReference>
<dbReference type="HOGENOM" id="CLU_2156350_0_0_0"/>
<proteinExistence type="predicted"/>
<dbReference type="STRING" id="243090.RB2660"/>
<dbReference type="InParanoid" id="Q7UVG0"/>
<reference evidence="2 3" key="1">
    <citation type="journal article" date="2003" name="Proc. Natl. Acad. Sci. U.S.A.">
        <title>Complete genome sequence of the marine planctomycete Pirellula sp. strain 1.</title>
        <authorList>
            <person name="Gloeckner F.O."/>
            <person name="Kube M."/>
            <person name="Bauer M."/>
            <person name="Teeling H."/>
            <person name="Lombardot T."/>
            <person name="Ludwig W."/>
            <person name="Gade D."/>
            <person name="Beck A."/>
            <person name="Borzym K."/>
            <person name="Heitmann K."/>
            <person name="Rabus R."/>
            <person name="Schlesner H."/>
            <person name="Amann R."/>
            <person name="Reinhardt R."/>
        </authorList>
    </citation>
    <scope>NUCLEOTIDE SEQUENCE [LARGE SCALE GENOMIC DNA]</scope>
    <source>
        <strain evidence="3">DSM 10527 / NCIMB 13988 / SH1</strain>
    </source>
</reference>
<feature type="compositionally biased region" description="Basic residues" evidence="1">
    <location>
        <begin position="79"/>
        <end position="91"/>
    </location>
</feature>
<feature type="compositionally biased region" description="Polar residues" evidence="1">
    <location>
        <begin position="16"/>
        <end position="31"/>
    </location>
</feature>
<name>Q7UVG0_RHOBA</name>
<dbReference type="KEGG" id="rba:RB2660"/>
<organism evidence="2 3">
    <name type="scientific">Rhodopirellula baltica (strain DSM 10527 / NCIMB 13988 / SH1)</name>
    <dbReference type="NCBI Taxonomy" id="243090"/>
    <lineage>
        <taxon>Bacteria</taxon>
        <taxon>Pseudomonadati</taxon>
        <taxon>Planctomycetota</taxon>
        <taxon>Planctomycetia</taxon>
        <taxon>Pirellulales</taxon>
        <taxon>Pirellulaceae</taxon>
        <taxon>Rhodopirellula</taxon>
    </lineage>
</organism>
<evidence type="ECO:0000256" key="1">
    <source>
        <dbReference type="SAM" id="MobiDB-lite"/>
    </source>
</evidence>
<dbReference type="EMBL" id="BX294137">
    <property type="protein sequence ID" value="CAD72764.1"/>
    <property type="molecule type" value="Genomic_DNA"/>
</dbReference>
<sequence>MPHVCHHPPFGRVKSDYTTSIDAGTPRNSSDLAIDHAEQKWLSAANRELQLASIPPKCAASGCDGRLTRSENTSPTRWQRFRRPKRNRKVHSGTTARLKPVSPPCRVSANF</sequence>
<feature type="region of interest" description="Disordered" evidence="1">
    <location>
        <begin position="1"/>
        <end position="31"/>
    </location>
</feature>
<gene>
    <name evidence="2" type="ordered locus">RB2660</name>
</gene>
<keyword evidence="3" id="KW-1185">Reference proteome</keyword>
<accession>Q7UVG0</accession>
<protein>
    <submittedName>
        <fullName evidence="2">Uncharacterized protein</fullName>
    </submittedName>
</protein>
<evidence type="ECO:0000313" key="2">
    <source>
        <dbReference type="EMBL" id="CAD72764.1"/>
    </source>
</evidence>
<evidence type="ECO:0000313" key="3">
    <source>
        <dbReference type="Proteomes" id="UP000001025"/>
    </source>
</evidence>
<dbReference type="AlphaFoldDB" id="Q7UVG0"/>
<dbReference type="Proteomes" id="UP000001025">
    <property type="component" value="Chromosome"/>
</dbReference>
<feature type="region of interest" description="Disordered" evidence="1">
    <location>
        <begin position="62"/>
        <end position="111"/>
    </location>
</feature>